<gene>
    <name evidence="1" type="ORF">NCTC13079_00143</name>
</gene>
<dbReference type="Pfam" id="PF12672">
    <property type="entry name" value="DUF3793"/>
    <property type="match status" value="1"/>
</dbReference>
<sequence length="203" mass="23961">MTVWQAAARFVKRKLKENTLTYLENCRDCGDGEYLLALLKLYTAPTVFAAKTGTLVNLNAGGRDLYRCWRCNDSLRKAIPLAYLELENEKGTPLLYFYHPKRLKRRLARRDCRAFLENRGYVYTSAAEALRELRARFRTGCPDEIGIFLGYPPADVQAFSEKREHRYVDYWKCYEHIFRSKVLFFLYDVSKHFVIQRTIYLPE</sequence>
<proteinExistence type="predicted"/>
<organism evidence="1 2">
    <name type="scientific">Aedoeadaptatus ivorii</name>
    <dbReference type="NCBI Taxonomy" id="54006"/>
    <lineage>
        <taxon>Bacteria</taxon>
        <taxon>Bacillati</taxon>
        <taxon>Bacillota</taxon>
        <taxon>Tissierellia</taxon>
        <taxon>Tissierellales</taxon>
        <taxon>Peptoniphilaceae</taxon>
        <taxon>Aedoeadaptatus</taxon>
    </lineage>
</organism>
<evidence type="ECO:0000313" key="2">
    <source>
        <dbReference type="Proteomes" id="UP000269544"/>
    </source>
</evidence>
<dbReference type="KEGG" id="piv:NCTC13079_00143"/>
<dbReference type="OrthoDB" id="5393676at2"/>
<name>A0A3S5C218_9FIRM</name>
<dbReference type="Proteomes" id="UP000269544">
    <property type="component" value="Chromosome"/>
</dbReference>
<reference evidence="1 2" key="1">
    <citation type="submission" date="2018-12" db="EMBL/GenBank/DDBJ databases">
        <authorList>
            <consortium name="Pathogen Informatics"/>
        </authorList>
    </citation>
    <scope>NUCLEOTIDE SEQUENCE [LARGE SCALE GENOMIC DNA]</scope>
    <source>
        <strain evidence="1 2">NCTC13079</strain>
    </source>
</reference>
<protein>
    <submittedName>
        <fullName evidence="1">Protein of uncharacterized function (DUF3793)</fullName>
    </submittedName>
</protein>
<dbReference type="RefSeq" id="WP_126464623.1">
    <property type="nucleotide sequence ID" value="NZ_LR134523.1"/>
</dbReference>
<dbReference type="EMBL" id="LR134523">
    <property type="protein sequence ID" value="VEJ34416.1"/>
    <property type="molecule type" value="Genomic_DNA"/>
</dbReference>
<evidence type="ECO:0000313" key="1">
    <source>
        <dbReference type="EMBL" id="VEJ34416.1"/>
    </source>
</evidence>
<dbReference type="InterPro" id="IPR024523">
    <property type="entry name" value="DUF3793"/>
</dbReference>
<keyword evidence="2" id="KW-1185">Reference proteome</keyword>
<accession>A0A3S5C218</accession>
<dbReference type="AlphaFoldDB" id="A0A3S5C218"/>